<keyword evidence="3" id="KW-0560">Oxidoreductase</keyword>
<gene>
    <name evidence="8" type="ORF">NIES806_27660</name>
</gene>
<evidence type="ECO:0000259" key="7">
    <source>
        <dbReference type="PROSITE" id="PS51296"/>
    </source>
</evidence>
<dbReference type="Gene3D" id="2.102.10.10">
    <property type="entry name" value="Rieske [2Fe-2S] iron-sulphur domain"/>
    <property type="match status" value="1"/>
</dbReference>
<evidence type="ECO:0000256" key="2">
    <source>
        <dbReference type="ARBA" id="ARBA00022723"/>
    </source>
</evidence>
<evidence type="ECO:0000256" key="6">
    <source>
        <dbReference type="SAM" id="MobiDB-lite"/>
    </source>
</evidence>
<organism evidence="8 9">
    <name type="scientific">Dolichospermum compactum NIES-806</name>
    <dbReference type="NCBI Taxonomy" id="1973481"/>
    <lineage>
        <taxon>Bacteria</taxon>
        <taxon>Bacillati</taxon>
        <taxon>Cyanobacteriota</taxon>
        <taxon>Cyanophyceae</taxon>
        <taxon>Nostocales</taxon>
        <taxon>Aphanizomenonaceae</taxon>
        <taxon>Dolichospermum</taxon>
        <taxon>Dolichospermum compactum</taxon>
    </lineage>
</organism>
<accession>A0A1Z4V557</accession>
<keyword evidence="4" id="KW-0408">Iron</keyword>
<keyword evidence="1" id="KW-0001">2Fe-2S</keyword>
<dbReference type="EMBL" id="AP018316">
    <property type="protein sequence ID" value="BAZ86553.1"/>
    <property type="molecule type" value="Genomic_DNA"/>
</dbReference>
<name>A0A1Z4V557_9CYAN</name>
<dbReference type="PANTHER" id="PTHR21266">
    <property type="entry name" value="IRON-SULFUR DOMAIN CONTAINING PROTEIN"/>
    <property type="match status" value="1"/>
</dbReference>
<keyword evidence="9" id="KW-1185">Reference proteome</keyword>
<evidence type="ECO:0000256" key="4">
    <source>
        <dbReference type="ARBA" id="ARBA00023004"/>
    </source>
</evidence>
<sequence>MNTNIDNLNSVRKPKIFNQSASFVEGWYWVLLSQSLLVGDVKAVTIFGKDLVVYRGKDRRAVILDAYCPHMGTSLAEGKIEGNELRCVLHRWKFDAEGICVDIPNLDEPVSLKAKTWPVAEQYGMIWVWTGETPQQSLPFVLDWENQDFDFSLGSQFSIDCHPHILLLQTIDTQQINLVNKLPLKMVLEKQELNQNAIIFSTITNINGKSFWLSLYRRLFKNSLNYSVCYWYGTTSIVSFTNESTQLHIIFTTRILPGGKTEGQTLLMSKKRKGMLGKLINKLMLWVGKTISDRLLKTNDRILQTIQFDLKTPLKADLSIIQFINHLERQKPLTWESWLLVRSREREEEVREEREKREKWRDELVND</sequence>
<keyword evidence="2" id="KW-0479">Metal-binding</keyword>
<dbReference type="CDD" id="cd03469">
    <property type="entry name" value="Rieske_RO_Alpha_N"/>
    <property type="match status" value="1"/>
</dbReference>
<dbReference type="GO" id="GO:0051537">
    <property type="term" value="F:2 iron, 2 sulfur cluster binding"/>
    <property type="evidence" value="ECO:0007669"/>
    <property type="project" value="UniProtKB-KW"/>
</dbReference>
<reference evidence="8 9" key="1">
    <citation type="submission" date="2017-06" db="EMBL/GenBank/DDBJ databases">
        <title>Genome sequencing of cyanobaciteial culture collection at National Institute for Environmental Studies (NIES).</title>
        <authorList>
            <person name="Hirose Y."/>
            <person name="Shimura Y."/>
            <person name="Fujisawa T."/>
            <person name="Nakamura Y."/>
            <person name="Kawachi M."/>
        </authorList>
    </citation>
    <scope>NUCLEOTIDE SEQUENCE [LARGE SCALE GENOMIC DNA]</scope>
    <source>
        <strain evidence="8 9">NIES-806</strain>
    </source>
</reference>
<evidence type="ECO:0000256" key="1">
    <source>
        <dbReference type="ARBA" id="ARBA00022714"/>
    </source>
</evidence>
<feature type="domain" description="Rieske" evidence="7">
    <location>
        <begin position="27"/>
        <end position="128"/>
    </location>
</feature>
<dbReference type="KEGG" id="dcm:NIES806_27660"/>
<dbReference type="Pfam" id="PF00355">
    <property type="entry name" value="Rieske"/>
    <property type="match status" value="1"/>
</dbReference>
<dbReference type="GO" id="GO:0004497">
    <property type="term" value="F:monooxygenase activity"/>
    <property type="evidence" value="ECO:0007669"/>
    <property type="project" value="UniProtKB-ARBA"/>
</dbReference>
<dbReference type="PROSITE" id="PS51296">
    <property type="entry name" value="RIESKE"/>
    <property type="match status" value="1"/>
</dbReference>
<keyword evidence="5" id="KW-0411">Iron-sulfur</keyword>
<evidence type="ECO:0000313" key="9">
    <source>
        <dbReference type="Proteomes" id="UP000218702"/>
    </source>
</evidence>
<feature type="region of interest" description="Disordered" evidence="6">
    <location>
        <begin position="346"/>
        <end position="367"/>
    </location>
</feature>
<dbReference type="InterPro" id="IPR017941">
    <property type="entry name" value="Rieske_2Fe-2S"/>
</dbReference>
<protein>
    <submittedName>
        <fullName evidence="8">Rieske (2Fe-2S) iron-sulfur domain-containing protein</fullName>
    </submittedName>
</protein>
<dbReference type="PANTHER" id="PTHR21266:SF60">
    <property type="entry name" value="3-KETOSTEROID-9-ALPHA-MONOOXYGENASE, OXYGENASE COMPONENT"/>
    <property type="match status" value="1"/>
</dbReference>
<dbReference type="AlphaFoldDB" id="A0A1Z4V557"/>
<dbReference type="GO" id="GO:0016705">
    <property type="term" value="F:oxidoreductase activity, acting on paired donors, with incorporation or reduction of molecular oxygen"/>
    <property type="evidence" value="ECO:0007669"/>
    <property type="project" value="UniProtKB-ARBA"/>
</dbReference>
<dbReference type="OrthoDB" id="477744at2"/>
<evidence type="ECO:0000313" key="8">
    <source>
        <dbReference type="EMBL" id="BAZ86553.1"/>
    </source>
</evidence>
<dbReference type="InterPro" id="IPR050584">
    <property type="entry name" value="Cholesterol_7-desaturase"/>
</dbReference>
<evidence type="ECO:0000256" key="5">
    <source>
        <dbReference type="ARBA" id="ARBA00023014"/>
    </source>
</evidence>
<evidence type="ECO:0000256" key="3">
    <source>
        <dbReference type="ARBA" id="ARBA00023002"/>
    </source>
</evidence>
<dbReference type="RefSeq" id="WP_096668083.1">
    <property type="nucleotide sequence ID" value="NZ_AP018316.1"/>
</dbReference>
<dbReference type="SUPFAM" id="SSF50022">
    <property type="entry name" value="ISP domain"/>
    <property type="match status" value="1"/>
</dbReference>
<dbReference type="InterPro" id="IPR036922">
    <property type="entry name" value="Rieske_2Fe-2S_sf"/>
</dbReference>
<proteinExistence type="predicted"/>
<dbReference type="GO" id="GO:0046872">
    <property type="term" value="F:metal ion binding"/>
    <property type="evidence" value="ECO:0007669"/>
    <property type="project" value="UniProtKB-KW"/>
</dbReference>
<dbReference type="Proteomes" id="UP000218702">
    <property type="component" value="Chromosome"/>
</dbReference>